<dbReference type="InterPro" id="IPR004841">
    <property type="entry name" value="AA-permease/SLC12A_dom"/>
</dbReference>
<dbReference type="HOGENOM" id="CLU_007946_8_6_1"/>
<evidence type="ECO:0000256" key="4">
    <source>
        <dbReference type="ARBA" id="ARBA00022989"/>
    </source>
</evidence>
<dbReference type="EMBL" id="FN392322">
    <property type="protein sequence ID" value="CAY71245.1"/>
    <property type="molecule type" value="Genomic_DNA"/>
</dbReference>
<dbReference type="InParanoid" id="C4R6M0"/>
<evidence type="ECO:0000256" key="7">
    <source>
        <dbReference type="SAM" id="Phobius"/>
    </source>
</evidence>
<dbReference type="OMA" id="FIRFYYG"/>
<feature type="transmembrane region" description="Helical" evidence="7">
    <location>
        <begin position="685"/>
        <end position="705"/>
    </location>
</feature>
<feature type="transmembrane region" description="Helical" evidence="7">
    <location>
        <begin position="186"/>
        <end position="204"/>
    </location>
</feature>
<evidence type="ECO:0000256" key="6">
    <source>
        <dbReference type="SAM" id="MobiDB-lite"/>
    </source>
</evidence>
<dbReference type="GO" id="GO:0043200">
    <property type="term" value="P:response to amino acid"/>
    <property type="evidence" value="ECO:0007669"/>
    <property type="project" value="EnsemblFungi"/>
</dbReference>
<evidence type="ECO:0000313" key="9">
    <source>
        <dbReference type="EMBL" id="CAY71245.1"/>
    </source>
</evidence>
<accession>C4R6M0</accession>
<dbReference type="GO" id="GO:0015171">
    <property type="term" value="F:amino acid transmembrane transporter activity"/>
    <property type="evidence" value="ECO:0007669"/>
    <property type="project" value="UniProtKB-ARBA"/>
</dbReference>
<gene>
    <name evidence="9" type="ordered locus">PAS_chr4_0019</name>
</gene>
<dbReference type="RefSeq" id="XP_002493424.1">
    <property type="nucleotide sequence ID" value="XM_002493379.1"/>
</dbReference>
<evidence type="ECO:0000256" key="2">
    <source>
        <dbReference type="ARBA" id="ARBA00006983"/>
    </source>
</evidence>
<dbReference type="Gene3D" id="1.20.1740.10">
    <property type="entry name" value="Amino acid/polyamine transporter I"/>
    <property type="match status" value="1"/>
</dbReference>
<dbReference type="Pfam" id="PF00324">
    <property type="entry name" value="AA_permease"/>
    <property type="match status" value="1"/>
</dbReference>
<dbReference type="Proteomes" id="UP000000314">
    <property type="component" value="Chromosome 4"/>
</dbReference>
<feature type="domain" description="Amino acid permease/ SLC12A" evidence="8">
    <location>
        <begin position="187"/>
        <end position="716"/>
    </location>
</feature>
<keyword evidence="5 7" id="KW-0472">Membrane</keyword>
<feature type="compositionally biased region" description="Low complexity" evidence="6">
    <location>
        <begin position="12"/>
        <end position="25"/>
    </location>
</feature>
<dbReference type="KEGG" id="ppa:PAS_chr4_0019"/>
<name>C4R6M0_KOMPG</name>
<dbReference type="InterPro" id="IPR050524">
    <property type="entry name" value="APC_YAT"/>
</dbReference>
<dbReference type="GeneID" id="8200542"/>
<feature type="transmembrane region" description="Helical" evidence="7">
    <location>
        <begin position="300"/>
        <end position="320"/>
    </location>
</feature>
<dbReference type="PANTHER" id="PTHR43341:SF46">
    <property type="entry name" value="SPS-SENSOR COMPONENT SSY1"/>
    <property type="match status" value="1"/>
</dbReference>
<keyword evidence="3 7" id="KW-0812">Transmembrane</keyword>
<keyword evidence="4 7" id="KW-1133">Transmembrane helix</keyword>
<comment type="subcellular location">
    <subcellularLocation>
        <location evidence="1">Membrane</location>
        <topology evidence="1">Multi-pass membrane protein</topology>
    </subcellularLocation>
</comment>
<feature type="transmembrane region" description="Helical" evidence="7">
    <location>
        <begin position="216"/>
        <end position="243"/>
    </location>
</feature>
<feature type="transmembrane region" description="Helical" evidence="7">
    <location>
        <begin position="657"/>
        <end position="679"/>
    </location>
</feature>
<dbReference type="FunCoup" id="C4R6M0">
    <property type="interactions" value="131"/>
</dbReference>
<dbReference type="eggNOG" id="KOG1286">
    <property type="taxonomic scope" value="Eukaryota"/>
</dbReference>
<feature type="region of interest" description="Disordered" evidence="6">
    <location>
        <begin position="1"/>
        <end position="25"/>
    </location>
</feature>
<dbReference type="PANTHER" id="PTHR43341">
    <property type="entry name" value="AMINO ACID PERMEASE"/>
    <property type="match status" value="1"/>
</dbReference>
<dbReference type="STRING" id="644223.C4R6M0"/>
<feature type="transmembrane region" description="Helical" evidence="7">
    <location>
        <begin position="443"/>
        <end position="462"/>
    </location>
</feature>
<feature type="transmembrane region" description="Helical" evidence="7">
    <location>
        <begin position="332"/>
        <end position="351"/>
    </location>
</feature>
<comment type="similarity">
    <text evidence="2">Belongs to the amino acid-polyamine-organocation (APC) superfamily. YAT (TC 2.A.3.10) family.</text>
</comment>
<sequence length="756" mass="84692">MDQDDLFPNRGSSSSSTLPDSTSLRSVDTELVKEVLEATDPVDLNHVDKLHFTNLFGMHLKQDQREFASDFEKFNKETLMEERLRSKVSKVLSSQQKSNHRLRVVGSSDTWDQKSDSNSFKTIPLNETEWNENVPIDLEKNFETIQDDVSSVEKGFIPVSRRNFVSEWYHKPKRYDIQRKLKTRNLLNIALGGTIGVGILLSSGKGFSIAGPLGCLIGFMITGMVVLATMLSFCEMVTLLPLCGGVSGVASRFVDDAFGFALGIGYWFSYTIGLPTEIIAATIMLSYYEHLHVPGPSTSAWVVFFIVVIVSINLCDVRVYGEVEYFSTIIKVLALLVLIIFMVVLNAGGVAPSHEYIGFRYWDSSKTNRTEFISNGPFRPTFDLADKGLGSFNGIGGNLGRFCSVLVACVLAAYSYVGTEIVLIAGGESQNPRKAIPAATKVIYWRIIFFYMLAIFVIGLNINSGDPRLLRFYTDGGAPADSQEQQDIQSVMDRNNGNNCHFTLLKWGGFSNGNQSPWIIALQSAGLCSFAAVLNAFLIYFALTAGSSQLYASSRTLYYLSIQGKVPKVFGICSKRGVPYISVLFTGSFSTLAFFAVEQNTVVVFSRYLSICASAGLIVWTGMCLSFIRFYYGLQLRPDIITRNDDNYPYRSPFQPYLAYFGFCMGSILVLSSGFVVFLNGHWSTTFFFTSYGSLILLFVCYFGYKILRRTSIQRLDQLDLDSGRREIDRIIWEEEKDYTVTVKGWIRFIIKKFVY</sequence>
<reference evidence="9 10" key="1">
    <citation type="journal article" date="2009" name="Nat. Biotechnol.">
        <title>Genome sequence of the recombinant protein production host Pichia pastoris.</title>
        <authorList>
            <person name="De Schutter K."/>
            <person name="Lin Y.C."/>
            <person name="Tiels P."/>
            <person name="Van Hecke A."/>
            <person name="Glinka S."/>
            <person name="Weber-Lehmann J."/>
            <person name="Rouze P."/>
            <person name="Van de Peer Y."/>
            <person name="Callewaert N."/>
        </authorList>
    </citation>
    <scope>NUCLEOTIDE SEQUENCE [LARGE SCALE GENOMIC DNA]</scope>
    <source>
        <strain evidence="10">GS115 / ATCC 20864</strain>
    </source>
</reference>
<evidence type="ECO:0000256" key="1">
    <source>
        <dbReference type="ARBA" id="ARBA00004141"/>
    </source>
</evidence>
<dbReference type="OrthoDB" id="3900342at2759"/>
<feature type="transmembrane region" description="Helical" evidence="7">
    <location>
        <begin position="608"/>
        <end position="632"/>
    </location>
</feature>
<evidence type="ECO:0000313" key="10">
    <source>
        <dbReference type="Proteomes" id="UP000000314"/>
    </source>
</evidence>
<organism evidence="9 10">
    <name type="scientific">Komagataella phaffii (strain GS115 / ATCC 20864)</name>
    <name type="common">Yeast</name>
    <name type="synonym">Pichia pastoris</name>
    <dbReference type="NCBI Taxonomy" id="644223"/>
    <lineage>
        <taxon>Eukaryota</taxon>
        <taxon>Fungi</taxon>
        <taxon>Dikarya</taxon>
        <taxon>Ascomycota</taxon>
        <taxon>Saccharomycotina</taxon>
        <taxon>Pichiomycetes</taxon>
        <taxon>Pichiales</taxon>
        <taxon>Pichiaceae</taxon>
        <taxon>Komagataella</taxon>
    </lineage>
</organism>
<feature type="transmembrane region" description="Helical" evidence="7">
    <location>
        <begin position="518"/>
        <end position="543"/>
    </location>
</feature>
<dbReference type="AlphaFoldDB" id="C4R6M0"/>
<evidence type="ECO:0000256" key="5">
    <source>
        <dbReference type="ARBA" id="ARBA00023136"/>
    </source>
</evidence>
<evidence type="ECO:0000259" key="8">
    <source>
        <dbReference type="Pfam" id="PF00324"/>
    </source>
</evidence>
<dbReference type="GO" id="GO:0005886">
    <property type="term" value="C:plasma membrane"/>
    <property type="evidence" value="ECO:0007669"/>
    <property type="project" value="EnsemblFungi"/>
</dbReference>
<feature type="transmembrane region" description="Helical" evidence="7">
    <location>
        <begin position="577"/>
        <end position="596"/>
    </location>
</feature>
<feature type="transmembrane region" description="Helical" evidence="7">
    <location>
        <begin position="399"/>
        <end position="423"/>
    </location>
</feature>
<protein>
    <submittedName>
        <fullName evidence="9">Component of the SPS plasma membrane amino acid sensor system (Ssy1p-Ptr3p-Ssy5p)</fullName>
    </submittedName>
</protein>
<keyword evidence="10" id="KW-1185">Reference proteome</keyword>
<feature type="transmembrane region" description="Helical" evidence="7">
    <location>
        <begin position="264"/>
        <end position="288"/>
    </location>
</feature>
<evidence type="ECO:0000256" key="3">
    <source>
        <dbReference type="ARBA" id="ARBA00022692"/>
    </source>
</evidence>
<proteinExistence type="inferred from homology"/>